<dbReference type="OrthoDB" id="4765484at2759"/>
<accession>A0A553I1Y3</accession>
<organism evidence="1 2">
    <name type="scientific">Xylaria flabelliformis</name>
    <dbReference type="NCBI Taxonomy" id="2512241"/>
    <lineage>
        <taxon>Eukaryota</taxon>
        <taxon>Fungi</taxon>
        <taxon>Dikarya</taxon>
        <taxon>Ascomycota</taxon>
        <taxon>Pezizomycotina</taxon>
        <taxon>Sordariomycetes</taxon>
        <taxon>Xylariomycetidae</taxon>
        <taxon>Xylariales</taxon>
        <taxon>Xylariaceae</taxon>
        <taxon>Xylaria</taxon>
    </lineage>
</organism>
<dbReference type="Proteomes" id="UP000319160">
    <property type="component" value="Unassembled WGS sequence"/>
</dbReference>
<comment type="caution">
    <text evidence="1">The sequence shown here is derived from an EMBL/GenBank/DDBJ whole genome shotgun (WGS) entry which is preliminary data.</text>
</comment>
<sequence length="101" mass="11145">MAQQTDTVAQTPNINCVFSPDKSDPTVAEKFVRSIFKHEPNNLDLVATELAPLFGLGPNSSHDPVARSRAQTVFNSLQLAEPLAEFIQYFVRDQFGLPLAN</sequence>
<dbReference type="EMBL" id="VFLP01000024">
    <property type="protein sequence ID" value="TRX94209.1"/>
    <property type="molecule type" value="Genomic_DNA"/>
</dbReference>
<proteinExistence type="predicted"/>
<evidence type="ECO:0000313" key="1">
    <source>
        <dbReference type="EMBL" id="TRX94209.1"/>
    </source>
</evidence>
<reference evidence="2" key="1">
    <citation type="submission" date="2019-06" db="EMBL/GenBank/DDBJ databases">
        <title>Draft genome sequence of the griseofulvin-producing fungus Xylaria cubensis strain G536.</title>
        <authorList>
            <person name="Mead M.E."/>
            <person name="Raja H.A."/>
            <person name="Steenwyk J.L."/>
            <person name="Knowles S.L."/>
            <person name="Oberlies N.H."/>
            <person name="Rokas A."/>
        </authorList>
    </citation>
    <scope>NUCLEOTIDE SEQUENCE [LARGE SCALE GENOMIC DNA]</scope>
    <source>
        <strain evidence="2">G536</strain>
    </source>
</reference>
<evidence type="ECO:0000313" key="2">
    <source>
        <dbReference type="Proteomes" id="UP000319160"/>
    </source>
</evidence>
<name>A0A553I1Y3_9PEZI</name>
<keyword evidence="2" id="KW-1185">Reference proteome</keyword>
<dbReference type="AlphaFoldDB" id="A0A553I1Y3"/>
<protein>
    <submittedName>
        <fullName evidence="1">Uncharacterized protein</fullName>
    </submittedName>
</protein>
<gene>
    <name evidence="1" type="ORF">FHL15_004977</name>
</gene>